<organism evidence="1 2">
    <name type="scientific">Acetobacter oeni</name>
    <dbReference type="NCBI Taxonomy" id="304077"/>
    <lineage>
        <taxon>Bacteria</taxon>
        <taxon>Pseudomonadati</taxon>
        <taxon>Pseudomonadota</taxon>
        <taxon>Alphaproteobacteria</taxon>
        <taxon>Acetobacterales</taxon>
        <taxon>Acetobacteraceae</taxon>
        <taxon>Acetobacter</taxon>
    </lineage>
</organism>
<dbReference type="Proteomes" id="UP000321746">
    <property type="component" value="Unassembled WGS sequence"/>
</dbReference>
<sequence>MSSTIPVRGGDILIEWNVDTAEGDWSIENGSLATSQTGYDTLKNAVLLSLFTDRVAPSDWDGPDRRGWWADTYRDSPIGSLLWLLARRKISNRTTLLGQARRYCLDALQWMVTAGVAKTINVSTAWATSSIMAIMVSVVKPDGTTSNYNWLWRSS</sequence>
<gene>
    <name evidence="1" type="ORF">AOE01nite_29160</name>
</gene>
<dbReference type="RefSeq" id="WP_146891619.1">
    <property type="nucleotide sequence ID" value="NZ_BJYG01000050.1"/>
</dbReference>
<protein>
    <recommendedName>
        <fullName evidence="3">Bacteriophage protein</fullName>
    </recommendedName>
</protein>
<dbReference type="AlphaFoldDB" id="A0A511XNZ8"/>
<evidence type="ECO:0000313" key="2">
    <source>
        <dbReference type="Proteomes" id="UP000321746"/>
    </source>
</evidence>
<evidence type="ECO:0008006" key="3">
    <source>
        <dbReference type="Google" id="ProtNLM"/>
    </source>
</evidence>
<name>A0A511XNZ8_9PROT</name>
<evidence type="ECO:0000313" key="1">
    <source>
        <dbReference type="EMBL" id="GEN64692.1"/>
    </source>
</evidence>
<proteinExistence type="predicted"/>
<keyword evidence="2" id="KW-1185">Reference proteome</keyword>
<dbReference type="Pfam" id="PF07409">
    <property type="entry name" value="GP46"/>
    <property type="match status" value="1"/>
</dbReference>
<dbReference type="EMBL" id="BJYG01000050">
    <property type="protein sequence ID" value="GEN64692.1"/>
    <property type="molecule type" value="Genomic_DNA"/>
</dbReference>
<accession>A0A511XNZ8</accession>
<dbReference type="OrthoDB" id="5677166at2"/>
<dbReference type="InterPro" id="IPR010877">
    <property type="entry name" value="Phage_Mu_Gp46"/>
</dbReference>
<reference evidence="1 2" key="1">
    <citation type="submission" date="2019-07" db="EMBL/GenBank/DDBJ databases">
        <title>Whole genome shotgun sequence of Acetobacter oeni NBRC 105207.</title>
        <authorList>
            <person name="Hosoyama A."/>
            <person name="Uohara A."/>
            <person name="Ohji S."/>
            <person name="Ichikawa N."/>
        </authorList>
    </citation>
    <scope>NUCLEOTIDE SEQUENCE [LARGE SCALE GENOMIC DNA]</scope>
    <source>
        <strain evidence="1 2">NBRC 105207</strain>
    </source>
</reference>
<comment type="caution">
    <text evidence="1">The sequence shown here is derived from an EMBL/GenBank/DDBJ whole genome shotgun (WGS) entry which is preliminary data.</text>
</comment>